<proteinExistence type="predicted"/>
<organism evidence="1 2">
    <name type="scientific">Dovyalis caffra</name>
    <dbReference type="NCBI Taxonomy" id="77055"/>
    <lineage>
        <taxon>Eukaryota</taxon>
        <taxon>Viridiplantae</taxon>
        <taxon>Streptophyta</taxon>
        <taxon>Embryophyta</taxon>
        <taxon>Tracheophyta</taxon>
        <taxon>Spermatophyta</taxon>
        <taxon>Magnoliopsida</taxon>
        <taxon>eudicotyledons</taxon>
        <taxon>Gunneridae</taxon>
        <taxon>Pentapetalae</taxon>
        <taxon>rosids</taxon>
        <taxon>fabids</taxon>
        <taxon>Malpighiales</taxon>
        <taxon>Salicaceae</taxon>
        <taxon>Flacourtieae</taxon>
        <taxon>Dovyalis</taxon>
    </lineage>
</organism>
<dbReference type="AlphaFoldDB" id="A0AAV1RRK4"/>
<gene>
    <name evidence="1" type="ORF">DCAF_LOCUS14008</name>
</gene>
<accession>A0AAV1RRK4</accession>
<evidence type="ECO:0000313" key="2">
    <source>
        <dbReference type="Proteomes" id="UP001314170"/>
    </source>
</evidence>
<evidence type="ECO:0008006" key="3">
    <source>
        <dbReference type="Google" id="ProtNLM"/>
    </source>
</evidence>
<sequence length="77" mass="8511">MKSIDGPNYLVNYHLSQSPITRLKALKSLAESGHTDPKPPLKSPQIPHRIRYTLTNQANTLQIELQGSSWVATASIS</sequence>
<protein>
    <recommendedName>
        <fullName evidence="3">HTH hxlR-type domain-containing protein</fullName>
    </recommendedName>
</protein>
<evidence type="ECO:0000313" key="1">
    <source>
        <dbReference type="EMBL" id="CAK7338960.1"/>
    </source>
</evidence>
<dbReference type="EMBL" id="CAWUPB010001156">
    <property type="protein sequence ID" value="CAK7338960.1"/>
    <property type="molecule type" value="Genomic_DNA"/>
</dbReference>
<dbReference type="Proteomes" id="UP001314170">
    <property type="component" value="Unassembled WGS sequence"/>
</dbReference>
<reference evidence="1 2" key="1">
    <citation type="submission" date="2024-01" db="EMBL/GenBank/DDBJ databases">
        <authorList>
            <person name="Waweru B."/>
        </authorList>
    </citation>
    <scope>NUCLEOTIDE SEQUENCE [LARGE SCALE GENOMIC DNA]</scope>
</reference>
<name>A0AAV1RRK4_9ROSI</name>
<keyword evidence="2" id="KW-1185">Reference proteome</keyword>
<comment type="caution">
    <text evidence="1">The sequence shown here is derived from an EMBL/GenBank/DDBJ whole genome shotgun (WGS) entry which is preliminary data.</text>
</comment>